<dbReference type="PANTHER" id="PTHR22845:SF5">
    <property type="entry name" value="APOPTOTIC PROTEASE-ACTIVATING FACTOR 1"/>
    <property type="match status" value="1"/>
</dbReference>
<dbReference type="Gene3D" id="1.10.533.10">
    <property type="entry name" value="Death Domain, Fas"/>
    <property type="match status" value="1"/>
</dbReference>
<evidence type="ECO:0000256" key="3">
    <source>
        <dbReference type="ARBA" id="ARBA00022737"/>
    </source>
</evidence>
<dbReference type="InterPro" id="IPR001680">
    <property type="entry name" value="WD40_rpt"/>
</dbReference>
<dbReference type="GO" id="GO:0005829">
    <property type="term" value="C:cytosol"/>
    <property type="evidence" value="ECO:0007669"/>
    <property type="project" value="UniProtKB-ARBA"/>
</dbReference>
<evidence type="ECO:0000259" key="4">
    <source>
        <dbReference type="PROSITE" id="PS50209"/>
    </source>
</evidence>
<dbReference type="Gene3D" id="1.10.10.10">
    <property type="entry name" value="Winged helix-like DNA-binding domain superfamily/Winged helix DNA-binding domain"/>
    <property type="match status" value="1"/>
</dbReference>
<dbReference type="GO" id="GO:0006915">
    <property type="term" value="P:apoptotic process"/>
    <property type="evidence" value="ECO:0007669"/>
    <property type="project" value="UniProtKB-KW"/>
</dbReference>
<dbReference type="Gene3D" id="3.40.50.300">
    <property type="entry name" value="P-loop containing nucleotide triphosphate hydrolases"/>
    <property type="match status" value="1"/>
</dbReference>
<dbReference type="SUPFAM" id="SSF47986">
    <property type="entry name" value="DEATH domain"/>
    <property type="match status" value="1"/>
</dbReference>
<reference evidence="5" key="1">
    <citation type="journal article" date="2012" name="Proc. Natl. Acad. Sci. U.S.A.">
        <title>Mitochondrial pathway of apoptosis is ancestral in metazoans.</title>
        <authorList>
            <person name="Bender C.E."/>
            <person name="Fitzgerald P."/>
            <person name="Tait S.W."/>
            <person name="Llambi F."/>
            <person name="McStay G.P."/>
            <person name="Tupper D.O."/>
            <person name="Pellettieri J."/>
            <person name="Sanchez Alvarado A."/>
            <person name="Salvesen G.S."/>
            <person name="Green D.R."/>
        </authorList>
    </citation>
    <scope>NUCLEOTIDE SEQUENCE</scope>
</reference>
<accession>H2DL11</accession>
<evidence type="ECO:0000256" key="1">
    <source>
        <dbReference type="ARBA" id="ARBA00022574"/>
    </source>
</evidence>
<dbReference type="Gene3D" id="1.25.40.370">
    <property type="match status" value="1"/>
</dbReference>
<keyword evidence="3" id="KW-0677">Repeat</keyword>
<dbReference type="SUPFAM" id="SSF50978">
    <property type="entry name" value="WD40 repeat-like"/>
    <property type="match status" value="1"/>
</dbReference>
<organism evidence="5">
    <name type="scientific">Schmidtea mediterranea</name>
    <name type="common">Freshwater planarian flatworm</name>
    <dbReference type="NCBI Taxonomy" id="79327"/>
    <lineage>
        <taxon>Eukaryota</taxon>
        <taxon>Metazoa</taxon>
        <taxon>Spiralia</taxon>
        <taxon>Lophotrochozoa</taxon>
        <taxon>Platyhelminthes</taxon>
        <taxon>Rhabditophora</taxon>
        <taxon>Seriata</taxon>
        <taxon>Tricladida</taxon>
        <taxon>Continenticola</taxon>
        <taxon>Geoplanoidea</taxon>
        <taxon>Dugesiidae</taxon>
        <taxon>Schmidtea</taxon>
    </lineage>
</organism>
<sequence length="1289" mass="150372">MNNTEYLRALAYNEDDILEDVIPTDIVPDLRSCKLFTLEDEQIVLHEITDKAKNRKLLDIIKSRPDELYEKFCEILRITNEDVAENLESHDYTRTRRVSNTDFGDILIKGGVPDRNVDYVPRPNLENTILNAIISNKKMPILIHGIIGCGKTSIVSNLLHSDQLFPYRFLTCCWMDVGNIEEKDINNKLLSLLNKLDPSPQLPLNIIPEILVDRIKAKLYDGTTLLILDNIWNNNILHHFNFHNTYIVVSRQSNLVPDSTAKLINIPDGFEIEECRSLMKHYDISEDLFPKIISTSMKNPLSLSMICKLVHSNGDYIRMLNEKSFNSNHLDKIVQGYIKVLDDELKSKYEMLAILEDDETLSLELLSYYWNVSYVKALDMVNKLCDFNLLHKTWNSTFNINLYGVYDIYLKYLQQNVTNLQKFKQIFIDNYEAKYKKWLDVKEPDPFFLIFYGKTLFYNKNDEKLIELYTDFSFIAAKIVICGIIYLQNEYEKYKPSDFNSDWDDFEAFFIKYSHKFMKIPSACKIPTKIGKVFINLIQLALYEPKTSATYKFAMSCKNKCNWKDFWEWTNPRNSIKVWEINHGDNITSFDVMKNLIIMSSDSNSMRLLEFSTGKCLLNFKLRNHILLVKFISDHEFIIIFENGEFWKFDHNLLLNSTNSDDNYDDNEYDEVDQASENDFNILREQFHNLSIDDFISKNFKKSFDNFKLTDLFQVYIFGNTIVFLKSTEEKSTEEKSTEEKSTEEKSAENKTAKSYVAYYDFQGRMKDDFNINLSVKKFVFYPRLNGFYVLKESGEISEHDEFGEPVSSIVIENQFIIDFVLKGDDLFCAARNNIYKNRELILTIENDVYIVKISISDNQTLLALCLTNNSVQVWNYYNQTLLYSLNDSQFTDVYFLHDSDFLLTTGPTSAAKWDLKNISLANNNNNNSELNSNSLSLYQGHFGMQNQSQVSFLLVLQSVNNNIEFFSYTNEILNSKVIKESSEMSCFYFYENIIFIGFKRLESIKVYDLTTYEEITKISDFVDVQEIYAHKTKTKNILEILVHHSRNKIRILHLNQVSLLKVKDSTCELPGNSINCKFFKYEGDIVKFVSICDIQCYLCDVNEVIKPIHTYNLENNVLDVDIDDNCQYLCAISNNGEIKVWEIGTELSCVNEEESLIGNILRKCKFRPKMSPNNWNVVAVINDNAIISLFYFRGIEQKLKILIDPYETVATQIPNFIKWSIDGNYVLVGDYNIRKWKVPPEPLKKDENKLPLTILQTYFGGIQNISLNEKFICTVDQQGFFYILKKID</sequence>
<dbReference type="OrthoDB" id="1357022at2759"/>
<evidence type="ECO:0000313" key="5">
    <source>
        <dbReference type="EMBL" id="AEX93473.1"/>
    </source>
</evidence>
<dbReference type="SUPFAM" id="SSF52540">
    <property type="entry name" value="P-loop containing nucleoside triphosphate hydrolases"/>
    <property type="match status" value="1"/>
</dbReference>
<dbReference type="GO" id="GO:0042981">
    <property type="term" value="P:regulation of apoptotic process"/>
    <property type="evidence" value="ECO:0007669"/>
    <property type="project" value="InterPro"/>
</dbReference>
<feature type="domain" description="CARD" evidence="4">
    <location>
        <begin position="1"/>
        <end position="91"/>
    </location>
</feature>
<dbReference type="Pfam" id="PF17908">
    <property type="entry name" value="APAF1_C"/>
    <property type="match status" value="1"/>
</dbReference>
<proteinExistence type="evidence at transcript level"/>
<dbReference type="PANTHER" id="PTHR22845">
    <property type="entry name" value="APOPTOTIC PROTEASE-ACTIVATING FACTOR 1"/>
    <property type="match status" value="1"/>
</dbReference>
<dbReference type="InterPro" id="IPR036322">
    <property type="entry name" value="WD40_repeat_dom_sf"/>
</dbReference>
<dbReference type="Pfam" id="PF00619">
    <property type="entry name" value="CARD"/>
    <property type="match status" value="1"/>
</dbReference>
<keyword evidence="2" id="KW-0053">Apoptosis</keyword>
<protein>
    <submittedName>
        <fullName evidence="5">Apaf1</fullName>
    </submittedName>
</protein>
<dbReference type="EMBL" id="JN621807">
    <property type="protein sequence ID" value="AEX93473.1"/>
    <property type="molecule type" value="mRNA"/>
</dbReference>
<dbReference type="InterPro" id="IPR011029">
    <property type="entry name" value="DEATH-like_dom_sf"/>
</dbReference>
<dbReference type="SMART" id="SM00320">
    <property type="entry name" value="WD40"/>
    <property type="match status" value="4"/>
</dbReference>
<name>H2DL11_SCHMD</name>
<dbReference type="InterPro" id="IPR027417">
    <property type="entry name" value="P-loop_NTPase"/>
</dbReference>
<dbReference type="PROSITE" id="PS50209">
    <property type="entry name" value="CARD"/>
    <property type="match status" value="1"/>
</dbReference>
<dbReference type="InterPro" id="IPR001315">
    <property type="entry name" value="CARD"/>
</dbReference>
<dbReference type="InterPro" id="IPR015943">
    <property type="entry name" value="WD40/YVTN_repeat-like_dom_sf"/>
</dbReference>
<dbReference type="InterPro" id="IPR036388">
    <property type="entry name" value="WH-like_DNA-bd_sf"/>
</dbReference>
<dbReference type="Pfam" id="PF00931">
    <property type="entry name" value="NB-ARC"/>
    <property type="match status" value="1"/>
</dbReference>
<dbReference type="InterPro" id="IPR002182">
    <property type="entry name" value="NB-ARC"/>
</dbReference>
<evidence type="ECO:0000256" key="2">
    <source>
        <dbReference type="ARBA" id="ARBA00022703"/>
    </source>
</evidence>
<dbReference type="SUPFAM" id="SSF50998">
    <property type="entry name" value="Quinoprotein alcohol dehydrogenase-like"/>
    <property type="match status" value="1"/>
</dbReference>
<dbReference type="CDD" id="cd01671">
    <property type="entry name" value="CARD"/>
    <property type="match status" value="1"/>
</dbReference>
<keyword evidence="1" id="KW-0853">WD repeat</keyword>
<dbReference type="Gene3D" id="2.130.10.10">
    <property type="entry name" value="YVTN repeat-like/Quinoprotein amine dehydrogenase"/>
    <property type="match status" value="2"/>
</dbReference>
<dbReference type="GO" id="GO:0043531">
    <property type="term" value="F:ADP binding"/>
    <property type="evidence" value="ECO:0007669"/>
    <property type="project" value="InterPro"/>
</dbReference>
<dbReference type="InterPro" id="IPR011047">
    <property type="entry name" value="Quinoprotein_ADH-like_sf"/>
</dbReference>
<dbReference type="InterPro" id="IPR041452">
    <property type="entry name" value="APAF1_C"/>
</dbReference>